<dbReference type="InterPro" id="IPR002048">
    <property type="entry name" value="EF_hand_dom"/>
</dbReference>
<keyword evidence="3" id="KW-0677">Repeat</keyword>
<keyword evidence="2" id="KW-0479">Metal-binding</keyword>
<feature type="region of interest" description="Disordered" evidence="6">
    <location>
        <begin position="1"/>
        <end position="21"/>
    </location>
</feature>
<dbReference type="Pfam" id="PF13833">
    <property type="entry name" value="EF-hand_8"/>
    <property type="match status" value="1"/>
</dbReference>
<evidence type="ECO:0000256" key="6">
    <source>
        <dbReference type="SAM" id="MobiDB-lite"/>
    </source>
</evidence>
<proteinExistence type="predicted"/>
<evidence type="ECO:0000256" key="1">
    <source>
        <dbReference type="ARBA" id="ARBA00020786"/>
    </source>
</evidence>
<dbReference type="Gene3D" id="1.10.238.10">
    <property type="entry name" value="EF-hand"/>
    <property type="match status" value="1"/>
</dbReference>
<organism evidence="8">
    <name type="scientific">Alexandrium monilatum</name>
    <dbReference type="NCBI Taxonomy" id="311494"/>
    <lineage>
        <taxon>Eukaryota</taxon>
        <taxon>Sar</taxon>
        <taxon>Alveolata</taxon>
        <taxon>Dinophyceae</taxon>
        <taxon>Gonyaulacales</taxon>
        <taxon>Pyrocystaceae</taxon>
        <taxon>Alexandrium</taxon>
    </lineage>
</organism>
<evidence type="ECO:0000256" key="2">
    <source>
        <dbReference type="ARBA" id="ARBA00022723"/>
    </source>
</evidence>
<evidence type="ECO:0000256" key="4">
    <source>
        <dbReference type="ARBA" id="ARBA00022837"/>
    </source>
</evidence>
<sequence length="163" mass="17720">MRSGGRAGARASREERGSIVRPPTIDAENVFVYYDRDGDGRLSQDEFLAALRAMGACPSTADMEEARKTWGSTPNAKAFKEAAAVLRSKRPQPEDLAAQFRGLAQGGLVDADVLKYTATRYGDCLSPEEADELMRLADPDEEGHVNVKRLAEALLQPLGPARQ</sequence>
<dbReference type="SMART" id="SM00054">
    <property type="entry name" value="EFh"/>
    <property type="match status" value="2"/>
</dbReference>
<dbReference type="PANTHER" id="PTHR23048:SF0">
    <property type="entry name" value="CALMODULIN LIKE 3"/>
    <property type="match status" value="1"/>
</dbReference>
<dbReference type="EMBL" id="HBNR01011214">
    <property type="protein sequence ID" value="CAE4567599.1"/>
    <property type="molecule type" value="Transcribed_RNA"/>
</dbReference>
<feature type="domain" description="EF-hand" evidence="7">
    <location>
        <begin position="22"/>
        <end position="57"/>
    </location>
</feature>
<evidence type="ECO:0000256" key="5">
    <source>
        <dbReference type="ARBA" id="ARBA00022990"/>
    </source>
</evidence>
<dbReference type="GO" id="GO:0016460">
    <property type="term" value="C:myosin II complex"/>
    <property type="evidence" value="ECO:0007669"/>
    <property type="project" value="TreeGrafter"/>
</dbReference>
<dbReference type="Pfam" id="PF13405">
    <property type="entry name" value="EF-hand_6"/>
    <property type="match status" value="1"/>
</dbReference>
<accession>A0A7S4Q0P6</accession>
<reference evidence="8" key="1">
    <citation type="submission" date="2021-01" db="EMBL/GenBank/DDBJ databases">
        <authorList>
            <person name="Corre E."/>
            <person name="Pelletier E."/>
            <person name="Niang G."/>
            <person name="Scheremetjew M."/>
            <person name="Finn R."/>
            <person name="Kale V."/>
            <person name="Holt S."/>
            <person name="Cochrane G."/>
            <person name="Meng A."/>
            <person name="Brown T."/>
            <person name="Cohen L."/>
        </authorList>
    </citation>
    <scope>NUCLEOTIDE SEQUENCE</scope>
    <source>
        <strain evidence="8">CCMP3105</strain>
    </source>
</reference>
<keyword evidence="4" id="KW-0106">Calcium</keyword>
<keyword evidence="5" id="KW-0007">Acetylation</keyword>
<dbReference type="PROSITE" id="PS50222">
    <property type="entry name" value="EF_HAND_2"/>
    <property type="match status" value="1"/>
</dbReference>
<protein>
    <recommendedName>
        <fullName evidence="1">Calmodulin</fullName>
    </recommendedName>
</protein>
<feature type="compositionally biased region" description="Low complexity" evidence="6">
    <location>
        <begin position="1"/>
        <end position="10"/>
    </location>
</feature>
<dbReference type="SUPFAM" id="SSF47473">
    <property type="entry name" value="EF-hand"/>
    <property type="match status" value="1"/>
</dbReference>
<name>A0A7S4Q0P6_9DINO</name>
<dbReference type="PANTHER" id="PTHR23048">
    <property type="entry name" value="MYOSIN LIGHT CHAIN 1, 3"/>
    <property type="match status" value="1"/>
</dbReference>
<evidence type="ECO:0000259" key="7">
    <source>
        <dbReference type="PROSITE" id="PS50222"/>
    </source>
</evidence>
<dbReference type="GO" id="GO:0005509">
    <property type="term" value="F:calcium ion binding"/>
    <property type="evidence" value="ECO:0007669"/>
    <property type="project" value="InterPro"/>
</dbReference>
<evidence type="ECO:0000256" key="3">
    <source>
        <dbReference type="ARBA" id="ARBA00022737"/>
    </source>
</evidence>
<dbReference type="InterPro" id="IPR050230">
    <property type="entry name" value="CALM/Myosin/TropC-like"/>
</dbReference>
<dbReference type="InterPro" id="IPR011992">
    <property type="entry name" value="EF-hand-dom_pair"/>
</dbReference>
<dbReference type="PROSITE" id="PS00018">
    <property type="entry name" value="EF_HAND_1"/>
    <property type="match status" value="1"/>
</dbReference>
<dbReference type="InterPro" id="IPR018247">
    <property type="entry name" value="EF_Hand_1_Ca_BS"/>
</dbReference>
<evidence type="ECO:0000313" key="8">
    <source>
        <dbReference type="EMBL" id="CAE4567599.1"/>
    </source>
</evidence>
<dbReference type="AlphaFoldDB" id="A0A7S4Q0P6"/>
<gene>
    <name evidence="8" type="ORF">AMON00008_LOCUS7218</name>
</gene>